<organism evidence="8 9">
    <name type="scientific">Neolentinus lepideus HHB14362 ss-1</name>
    <dbReference type="NCBI Taxonomy" id="1314782"/>
    <lineage>
        <taxon>Eukaryota</taxon>
        <taxon>Fungi</taxon>
        <taxon>Dikarya</taxon>
        <taxon>Basidiomycota</taxon>
        <taxon>Agaricomycotina</taxon>
        <taxon>Agaricomycetes</taxon>
        <taxon>Gloeophyllales</taxon>
        <taxon>Gloeophyllaceae</taxon>
        <taxon>Neolentinus</taxon>
    </lineage>
</organism>
<dbReference type="Gene3D" id="2.40.70.10">
    <property type="entry name" value="Acid Proteases"/>
    <property type="match status" value="2"/>
</dbReference>
<feature type="region of interest" description="Disordered" evidence="4">
    <location>
        <begin position="513"/>
        <end position="537"/>
    </location>
</feature>
<dbReference type="InterPro" id="IPR034164">
    <property type="entry name" value="Pepsin-like_dom"/>
</dbReference>
<dbReference type="PANTHER" id="PTHR47966:SF51">
    <property type="entry name" value="BETA-SITE APP-CLEAVING ENZYME, ISOFORM A-RELATED"/>
    <property type="match status" value="1"/>
</dbReference>
<dbReference type="PRINTS" id="PR00792">
    <property type="entry name" value="PEPSIN"/>
</dbReference>
<keyword evidence="3" id="KW-0378">Hydrolase</keyword>
<keyword evidence="3 8" id="KW-0645">Protease</keyword>
<dbReference type="OrthoDB" id="15189at2759"/>
<evidence type="ECO:0000256" key="2">
    <source>
        <dbReference type="ARBA" id="ARBA00022750"/>
    </source>
</evidence>
<feature type="chain" id="PRO_5007863232" evidence="6">
    <location>
        <begin position="21"/>
        <end position="537"/>
    </location>
</feature>
<feature type="signal peptide" evidence="6">
    <location>
        <begin position="1"/>
        <end position="20"/>
    </location>
</feature>
<dbReference type="InterPro" id="IPR001461">
    <property type="entry name" value="Aspartic_peptidase_A1"/>
</dbReference>
<dbReference type="CDD" id="cd05471">
    <property type="entry name" value="pepsin_like"/>
    <property type="match status" value="1"/>
</dbReference>
<protein>
    <submittedName>
        <fullName evidence="8">Acid protease</fullName>
    </submittedName>
</protein>
<dbReference type="InterPro" id="IPR021109">
    <property type="entry name" value="Peptidase_aspartic_dom_sf"/>
</dbReference>
<keyword evidence="9" id="KW-1185">Reference proteome</keyword>
<feature type="compositionally biased region" description="Basic and acidic residues" evidence="4">
    <location>
        <begin position="441"/>
        <end position="451"/>
    </location>
</feature>
<dbReference type="Proteomes" id="UP000076761">
    <property type="component" value="Unassembled WGS sequence"/>
</dbReference>
<reference evidence="8 9" key="1">
    <citation type="journal article" date="2016" name="Mol. Biol. Evol.">
        <title>Comparative Genomics of Early-Diverging Mushroom-Forming Fungi Provides Insights into the Origins of Lignocellulose Decay Capabilities.</title>
        <authorList>
            <person name="Nagy L.G."/>
            <person name="Riley R."/>
            <person name="Tritt A."/>
            <person name="Adam C."/>
            <person name="Daum C."/>
            <person name="Floudas D."/>
            <person name="Sun H."/>
            <person name="Yadav J.S."/>
            <person name="Pangilinan J."/>
            <person name="Larsson K.H."/>
            <person name="Matsuura K."/>
            <person name="Barry K."/>
            <person name="Labutti K."/>
            <person name="Kuo R."/>
            <person name="Ohm R.A."/>
            <person name="Bhattacharya S.S."/>
            <person name="Shirouzu T."/>
            <person name="Yoshinaga Y."/>
            <person name="Martin F.M."/>
            <person name="Grigoriev I.V."/>
            <person name="Hibbett D.S."/>
        </authorList>
    </citation>
    <scope>NUCLEOTIDE SEQUENCE [LARGE SCALE GENOMIC DNA]</scope>
    <source>
        <strain evidence="8 9">HHB14362 ss-1</strain>
    </source>
</reference>
<accession>A0A165NE47</accession>
<comment type="similarity">
    <text evidence="1 3">Belongs to the peptidase A1 family.</text>
</comment>
<evidence type="ECO:0000256" key="5">
    <source>
        <dbReference type="SAM" id="Phobius"/>
    </source>
</evidence>
<gene>
    <name evidence="8" type="ORF">NEOLEDRAFT_1077629</name>
</gene>
<dbReference type="InterPro" id="IPR033121">
    <property type="entry name" value="PEPTIDASE_A1"/>
</dbReference>
<sequence>MRSHLISLSTLLFVVDHAHAAIFPVQARTRPNGIYARADVNASTSSNGIPVQNTHNAEYISNITLGGVSIPVMLDTGSSDLWVATNVPGAKDLGKSVTLSYAVGQAAGDIHTAQLQFDDYTVNDQAFLMVTNTSSFSTDIGSQGYNGLVGLGPNSGSVIYQKIDDSTGDAVLNRIFSQNSTSQNFISFTLSRLGDPMDNIPGTFTISQVIPGFENITSMPKLSVEKVHKLTDADQHWQIYTDKNGVIGPDGEPIEISSIVPSAPDGQLVVVLDSGFTLPQVPRAMSDAIYGRVKGAEFDTSQQVWTVPCDQLLNLAFVFGGVTYPVHPFDVATSDFNYTDANGNPKCIGAFQPITSAFSLLGEYDLILGMAFLRNTYTLLDFGDFVKDASTDPGDPFVQLLPLTNNASAHTDFVQVRLNGVDTTGDAAHALLPASQMQHSPETEGEKKKEREEEILSRWPYILVGCLAFVLLCVGLCVWRCCCRRGKGVKGKKGKGGQAAGILGNNPVYQPLSEPAPPAMNMHPMGQSSYSDPYGRR</sequence>
<feature type="domain" description="Peptidase A1" evidence="7">
    <location>
        <begin position="59"/>
        <end position="390"/>
    </location>
</feature>
<keyword evidence="5" id="KW-0472">Membrane</keyword>
<dbReference type="InParanoid" id="A0A165NE47"/>
<evidence type="ECO:0000256" key="6">
    <source>
        <dbReference type="SAM" id="SignalP"/>
    </source>
</evidence>
<dbReference type="GO" id="GO:0004190">
    <property type="term" value="F:aspartic-type endopeptidase activity"/>
    <property type="evidence" value="ECO:0007669"/>
    <property type="project" value="UniProtKB-KW"/>
</dbReference>
<evidence type="ECO:0000259" key="7">
    <source>
        <dbReference type="PROSITE" id="PS51767"/>
    </source>
</evidence>
<dbReference type="PROSITE" id="PS00141">
    <property type="entry name" value="ASP_PROTEASE"/>
    <property type="match status" value="1"/>
</dbReference>
<keyword evidence="5" id="KW-0812">Transmembrane</keyword>
<keyword evidence="2 3" id="KW-0064">Aspartyl protease</keyword>
<keyword evidence="6" id="KW-0732">Signal</keyword>
<dbReference type="EMBL" id="KV425639">
    <property type="protein sequence ID" value="KZT19519.1"/>
    <property type="molecule type" value="Genomic_DNA"/>
</dbReference>
<evidence type="ECO:0000313" key="8">
    <source>
        <dbReference type="EMBL" id="KZT19519.1"/>
    </source>
</evidence>
<proteinExistence type="inferred from homology"/>
<dbReference type="Pfam" id="PF00026">
    <property type="entry name" value="Asp"/>
    <property type="match status" value="1"/>
</dbReference>
<evidence type="ECO:0000256" key="3">
    <source>
        <dbReference type="RuleBase" id="RU000454"/>
    </source>
</evidence>
<evidence type="ECO:0000256" key="1">
    <source>
        <dbReference type="ARBA" id="ARBA00007447"/>
    </source>
</evidence>
<dbReference type="PANTHER" id="PTHR47966">
    <property type="entry name" value="BETA-SITE APP-CLEAVING ENZYME, ISOFORM A-RELATED"/>
    <property type="match status" value="1"/>
</dbReference>
<evidence type="ECO:0000313" key="9">
    <source>
        <dbReference type="Proteomes" id="UP000076761"/>
    </source>
</evidence>
<dbReference type="STRING" id="1314782.A0A165NE47"/>
<dbReference type="PROSITE" id="PS51767">
    <property type="entry name" value="PEPTIDASE_A1"/>
    <property type="match status" value="1"/>
</dbReference>
<dbReference type="AlphaFoldDB" id="A0A165NE47"/>
<dbReference type="InterPro" id="IPR001969">
    <property type="entry name" value="Aspartic_peptidase_AS"/>
</dbReference>
<evidence type="ECO:0000256" key="4">
    <source>
        <dbReference type="SAM" id="MobiDB-lite"/>
    </source>
</evidence>
<dbReference type="GO" id="GO:0006508">
    <property type="term" value="P:proteolysis"/>
    <property type="evidence" value="ECO:0007669"/>
    <property type="project" value="UniProtKB-KW"/>
</dbReference>
<dbReference type="SUPFAM" id="SSF50630">
    <property type="entry name" value="Acid proteases"/>
    <property type="match status" value="1"/>
</dbReference>
<feature type="transmembrane region" description="Helical" evidence="5">
    <location>
        <begin position="459"/>
        <end position="482"/>
    </location>
</feature>
<feature type="region of interest" description="Disordered" evidence="4">
    <location>
        <begin position="432"/>
        <end position="451"/>
    </location>
</feature>
<keyword evidence="5" id="KW-1133">Transmembrane helix</keyword>
<name>A0A165NE47_9AGAM</name>